<evidence type="ECO:0000256" key="4">
    <source>
        <dbReference type="ARBA" id="ARBA00022801"/>
    </source>
</evidence>
<reference evidence="7" key="1">
    <citation type="journal article" date="2014" name="PLoS Negl. Trop. Dis.">
        <title>An updated insight into the Sialotranscriptome of Triatoma infestans: developmental stage and geographic variations.</title>
        <authorList>
            <person name="Schwarz A."/>
            <person name="Medrano-Mercado N."/>
            <person name="Schaub G.A."/>
            <person name="Struchiner C.J."/>
            <person name="Bargues M.D."/>
            <person name="Levy M.Z."/>
            <person name="Ribeiro J.M."/>
        </authorList>
    </citation>
    <scope>NUCLEOTIDE SEQUENCE</scope>
    <source>
        <strain evidence="7">Chile</strain>
        <tissue evidence="7">Salivary glands</tissue>
    </source>
</reference>
<dbReference type="PROSITE" id="PS00893">
    <property type="entry name" value="NUDIX_BOX"/>
    <property type="match status" value="1"/>
</dbReference>
<dbReference type="InterPro" id="IPR015797">
    <property type="entry name" value="NUDIX_hydrolase-like_dom_sf"/>
</dbReference>
<dbReference type="InterPro" id="IPR051325">
    <property type="entry name" value="Nudix_hydrolase_domain"/>
</dbReference>
<dbReference type="PRINTS" id="PR01405">
    <property type="entry name" value="TETRPHPHTASE"/>
</dbReference>
<dbReference type="PANTHER" id="PTHR21340">
    <property type="entry name" value="DIADENOSINE 5,5-P1,P4-TETRAPHOSPHATE PYROPHOSPHOHYDROLASE MUTT"/>
    <property type="match status" value="1"/>
</dbReference>
<dbReference type="CDD" id="cd03428">
    <property type="entry name" value="NUDIX_Ap4A_Nudt2"/>
    <property type="match status" value="1"/>
</dbReference>
<evidence type="ECO:0000256" key="1">
    <source>
        <dbReference type="ARBA" id="ARBA00005582"/>
    </source>
</evidence>
<keyword evidence="4 7" id="KW-0378">Hydrolase</keyword>
<protein>
    <recommendedName>
        <fullName evidence="2">Bis(5'-nucleosyl)-tetraphosphatase [asymmetrical]</fullName>
    </recommendedName>
    <alternativeName>
        <fullName evidence="5">Diadenosine 5',5'''-P1,P4-tetraphosphate asymmetrical hydrolase</fullName>
    </alternativeName>
</protein>
<name>A0A023F7P2_TRIIF</name>
<dbReference type="EMBL" id="GBBI01001488">
    <property type="protein sequence ID" value="JAC17224.1"/>
    <property type="molecule type" value="mRNA"/>
</dbReference>
<dbReference type="Pfam" id="PF00293">
    <property type="entry name" value="NUDIX"/>
    <property type="match status" value="1"/>
</dbReference>
<dbReference type="PANTHER" id="PTHR21340:SF0">
    <property type="entry name" value="BIS(5'-NUCLEOSYL)-TETRAPHOSPHATASE [ASYMMETRICAL]"/>
    <property type="match status" value="1"/>
</dbReference>
<dbReference type="AlphaFoldDB" id="A0A023F7P2"/>
<comment type="similarity">
    <text evidence="1">Belongs to the Nudix hydrolase family.</text>
</comment>
<dbReference type="Gene3D" id="3.90.79.10">
    <property type="entry name" value="Nucleoside Triphosphate Pyrophosphohydrolase"/>
    <property type="match status" value="1"/>
</dbReference>
<keyword evidence="3" id="KW-0547">Nucleotide-binding</keyword>
<evidence type="ECO:0000256" key="3">
    <source>
        <dbReference type="ARBA" id="ARBA00022741"/>
    </source>
</evidence>
<dbReference type="InterPro" id="IPR003565">
    <property type="entry name" value="Tetra_PHTase"/>
</dbReference>
<dbReference type="GO" id="GO:0000166">
    <property type="term" value="F:nucleotide binding"/>
    <property type="evidence" value="ECO:0007669"/>
    <property type="project" value="UniProtKB-KW"/>
</dbReference>
<evidence type="ECO:0000259" key="6">
    <source>
        <dbReference type="PROSITE" id="PS51462"/>
    </source>
</evidence>
<dbReference type="PROSITE" id="PS51462">
    <property type="entry name" value="NUDIX"/>
    <property type="match status" value="1"/>
</dbReference>
<evidence type="ECO:0000256" key="2">
    <source>
        <dbReference type="ARBA" id="ARBA00018911"/>
    </source>
</evidence>
<dbReference type="InterPro" id="IPR020084">
    <property type="entry name" value="NUDIX_hydrolase_CS"/>
</dbReference>
<organism evidence="7">
    <name type="scientific">Triatoma infestans</name>
    <name type="common">Assassin bug</name>
    <dbReference type="NCBI Taxonomy" id="30076"/>
    <lineage>
        <taxon>Eukaryota</taxon>
        <taxon>Metazoa</taxon>
        <taxon>Ecdysozoa</taxon>
        <taxon>Arthropoda</taxon>
        <taxon>Hexapoda</taxon>
        <taxon>Insecta</taxon>
        <taxon>Pterygota</taxon>
        <taxon>Neoptera</taxon>
        <taxon>Paraneoptera</taxon>
        <taxon>Hemiptera</taxon>
        <taxon>Heteroptera</taxon>
        <taxon>Panheteroptera</taxon>
        <taxon>Cimicomorpha</taxon>
        <taxon>Reduviidae</taxon>
        <taxon>Triatominae</taxon>
        <taxon>Triatoma</taxon>
    </lineage>
</organism>
<dbReference type="GO" id="GO:0006754">
    <property type="term" value="P:ATP biosynthetic process"/>
    <property type="evidence" value="ECO:0007669"/>
    <property type="project" value="TreeGrafter"/>
</dbReference>
<evidence type="ECO:0000313" key="7">
    <source>
        <dbReference type="EMBL" id="JAC17224.1"/>
    </source>
</evidence>
<accession>A0A023F7P2</accession>
<dbReference type="SUPFAM" id="SSF55811">
    <property type="entry name" value="Nudix"/>
    <property type="match status" value="1"/>
</dbReference>
<dbReference type="InterPro" id="IPR000086">
    <property type="entry name" value="NUDIX_hydrolase_dom"/>
</dbReference>
<dbReference type="GO" id="GO:0006167">
    <property type="term" value="P:AMP biosynthetic process"/>
    <property type="evidence" value="ECO:0007669"/>
    <property type="project" value="TreeGrafter"/>
</dbReference>
<evidence type="ECO:0000256" key="5">
    <source>
        <dbReference type="ARBA" id="ARBA00032644"/>
    </source>
</evidence>
<feature type="domain" description="Nudix hydrolase" evidence="6">
    <location>
        <begin position="2"/>
        <end position="132"/>
    </location>
</feature>
<dbReference type="GO" id="GO:0004081">
    <property type="term" value="F:bis(5'-nucleosyl)-tetraphosphatase (asymmetrical) activity"/>
    <property type="evidence" value="ECO:0007669"/>
    <property type="project" value="TreeGrafter"/>
</dbReference>
<proteinExistence type="evidence at transcript level"/>
<sequence>MNEVRAAGFLLFRRKENIEFLLLQASYRNHHWSPPKGHVEKGEDDLTAAYRETEEEAGIKRNQINIKDFKDALHYCVDGKPKIVTYWLAELIDKEFEICISHEAQQYKWAEINEACRLAHYPDMQALLRRAYNHITQK</sequence>